<dbReference type="PROSITE" id="PS00902">
    <property type="entry name" value="GLUTAMATE_5_KINASE"/>
    <property type="match status" value="1"/>
</dbReference>
<dbReference type="PANTHER" id="PTHR43654:SF1">
    <property type="entry name" value="ISOPENTENYL PHOSPHATE KINASE"/>
    <property type="match status" value="1"/>
</dbReference>
<evidence type="ECO:0000259" key="8">
    <source>
        <dbReference type="SMART" id="SM00359"/>
    </source>
</evidence>
<keyword evidence="1" id="KW-0963">Cytoplasm</keyword>
<dbReference type="EC" id="2.7.2.11" evidence="9"/>
<dbReference type="InterPro" id="IPR001057">
    <property type="entry name" value="Glu/AcGlu_kinase"/>
</dbReference>
<dbReference type="AlphaFoldDB" id="A0A170PKK1"/>
<dbReference type="GO" id="GO:0004349">
    <property type="term" value="F:glutamate 5-kinase activity"/>
    <property type="evidence" value="ECO:0007669"/>
    <property type="project" value="UniProtKB-EC"/>
</dbReference>
<dbReference type="Pfam" id="PF00696">
    <property type="entry name" value="AA_kinase"/>
    <property type="match status" value="1"/>
</dbReference>
<dbReference type="FunFam" id="3.40.1160.10:FF:000018">
    <property type="entry name" value="Glutamate 5-kinase"/>
    <property type="match status" value="1"/>
</dbReference>
<accession>A0A170PKK1</accession>
<dbReference type="EMBL" id="CZQC01000005">
    <property type="protein sequence ID" value="CUS40176.1"/>
    <property type="molecule type" value="Genomic_DNA"/>
</dbReference>
<dbReference type="InterPro" id="IPR005715">
    <property type="entry name" value="Glu_5kinase/COase_Synthase"/>
</dbReference>
<evidence type="ECO:0000256" key="4">
    <source>
        <dbReference type="ARBA" id="ARBA00022679"/>
    </source>
</evidence>
<evidence type="ECO:0000256" key="5">
    <source>
        <dbReference type="ARBA" id="ARBA00022741"/>
    </source>
</evidence>
<evidence type="ECO:0000256" key="1">
    <source>
        <dbReference type="ARBA" id="ARBA00022490"/>
    </source>
</evidence>
<dbReference type="InterPro" id="IPR011529">
    <property type="entry name" value="Glu_5kinase"/>
</dbReference>
<dbReference type="NCBIfam" id="TIGR01027">
    <property type="entry name" value="proB"/>
    <property type="match status" value="1"/>
</dbReference>
<evidence type="ECO:0000256" key="2">
    <source>
        <dbReference type="ARBA" id="ARBA00022605"/>
    </source>
</evidence>
<dbReference type="InterPro" id="IPR019797">
    <property type="entry name" value="Glutamate_5-kinase_CS"/>
</dbReference>
<feature type="domain" description="PUA" evidence="8">
    <location>
        <begin position="288"/>
        <end position="367"/>
    </location>
</feature>
<dbReference type="GO" id="GO:0005829">
    <property type="term" value="C:cytosol"/>
    <property type="evidence" value="ECO:0007669"/>
    <property type="project" value="TreeGrafter"/>
</dbReference>
<evidence type="ECO:0000313" key="9">
    <source>
        <dbReference type="EMBL" id="CUS40176.1"/>
    </source>
</evidence>
<dbReference type="Gene3D" id="2.30.130.10">
    <property type="entry name" value="PUA domain"/>
    <property type="match status" value="1"/>
</dbReference>
<dbReference type="SUPFAM" id="SSF88697">
    <property type="entry name" value="PUA domain-like"/>
    <property type="match status" value="1"/>
</dbReference>
<keyword evidence="5" id="KW-0547">Nucleotide-binding</keyword>
<dbReference type="HAMAP" id="MF_00456">
    <property type="entry name" value="ProB"/>
    <property type="match status" value="1"/>
</dbReference>
<keyword evidence="2" id="KW-0028">Amino-acid biosynthesis</keyword>
<evidence type="ECO:0000256" key="3">
    <source>
        <dbReference type="ARBA" id="ARBA00022650"/>
    </source>
</evidence>
<dbReference type="CDD" id="cd21157">
    <property type="entry name" value="PUA_G5K"/>
    <property type="match status" value="1"/>
</dbReference>
<proteinExistence type="inferred from homology"/>
<organism evidence="9">
    <name type="scientific">hydrothermal vent metagenome</name>
    <dbReference type="NCBI Taxonomy" id="652676"/>
    <lineage>
        <taxon>unclassified sequences</taxon>
        <taxon>metagenomes</taxon>
        <taxon>ecological metagenomes</taxon>
    </lineage>
</organism>
<dbReference type="PIRSF" id="PIRSF000729">
    <property type="entry name" value="GK"/>
    <property type="match status" value="1"/>
</dbReference>
<dbReference type="GO" id="GO:0008652">
    <property type="term" value="P:amino acid biosynthetic process"/>
    <property type="evidence" value="ECO:0007669"/>
    <property type="project" value="UniProtKB-KW"/>
</dbReference>
<dbReference type="GO" id="GO:0005524">
    <property type="term" value="F:ATP binding"/>
    <property type="evidence" value="ECO:0007669"/>
    <property type="project" value="UniProtKB-KW"/>
</dbReference>
<keyword evidence="3" id="KW-0641">Proline biosynthesis</keyword>
<dbReference type="InterPro" id="IPR036974">
    <property type="entry name" value="PUA_sf"/>
</dbReference>
<dbReference type="PROSITE" id="PS50890">
    <property type="entry name" value="PUA"/>
    <property type="match status" value="1"/>
</dbReference>
<dbReference type="Gene3D" id="3.40.1160.10">
    <property type="entry name" value="Acetylglutamate kinase-like"/>
    <property type="match status" value="2"/>
</dbReference>
<dbReference type="SUPFAM" id="SSF53633">
    <property type="entry name" value="Carbamate kinase-like"/>
    <property type="match status" value="1"/>
</dbReference>
<dbReference type="SMART" id="SM00359">
    <property type="entry name" value="PUA"/>
    <property type="match status" value="1"/>
</dbReference>
<name>A0A170PKK1_9ZZZZ</name>
<dbReference type="Pfam" id="PF01472">
    <property type="entry name" value="PUA"/>
    <property type="match status" value="1"/>
</dbReference>
<keyword evidence="4 9" id="KW-0808">Transferase</keyword>
<keyword evidence="7" id="KW-0067">ATP-binding</keyword>
<dbReference type="PANTHER" id="PTHR43654">
    <property type="entry name" value="GLUTAMATE 5-KINASE"/>
    <property type="match status" value="1"/>
</dbReference>
<evidence type="ECO:0000256" key="7">
    <source>
        <dbReference type="ARBA" id="ARBA00022840"/>
    </source>
</evidence>
<dbReference type="InterPro" id="IPR001048">
    <property type="entry name" value="Asp/Glu/Uridylate_kinase"/>
</dbReference>
<dbReference type="PRINTS" id="PR00474">
    <property type="entry name" value="GLU5KINASE"/>
</dbReference>
<dbReference type="GO" id="GO:0003723">
    <property type="term" value="F:RNA binding"/>
    <property type="evidence" value="ECO:0007669"/>
    <property type="project" value="InterPro"/>
</dbReference>
<dbReference type="InterPro" id="IPR036393">
    <property type="entry name" value="AceGlu_kinase-like_sf"/>
</dbReference>
<protein>
    <submittedName>
        <fullName evidence="9">Glutamate 5-kinase / RNA-binding C-terminal domain PUA</fullName>
        <ecNumber evidence="9">2.7.2.11</ecNumber>
    </submittedName>
</protein>
<reference evidence="9" key="1">
    <citation type="submission" date="2015-10" db="EMBL/GenBank/DDBJ databases">
        <authorList>
            <person name="Gilbert D.G."/>
        </authorList>
    </citation>
    <scope>NUCLEOTIDE SEQUENCE</scope>
</reference>
<dbReference type="InterPro" id="IPR002478">
    <property type="entry name" value="PUA"/>
</dbReference>
<evidence type="ECO:0000256" key="6">
    <source>
        <dbReference type="ARBA" id="ARBA00022777"/>
    </source>
</evidence>
<dbReference type="InterPro" id="IPR015947">
    <property type="entry name" value="PUA-like_sf"/>
</dbReference>
<dbReference type="InterPro" id="IPR041739">
    <property type="entry name" value="G5K_ProB"/>
</dbReference>
<keyword evidence="6 9" id="KW-0418">Kinase</keyword>
<gene>
    <name evidence="9" type="ORF">MGWOODY_Tha867</name>
</gene>
<sequence>MSAEQWQESRKRLAGAKRWVIKIGSALLTNDGQGLNRSGMQSWVDQIAALLAQGHEVVLVSSGSVAEGMTRLGWKKRPEQIHQLQAAAAVGQMGLVHAYETAFSGHKRHTAQILLTHDDLSDRKRYLNARSTLRTLLDLGVVPVINENDTVVTDEICFGDNDTLGALVANLIEADLLVILTDQQGLFTADPRNNPDAQLIAEGQASDPQFAAMAGGGGALGRGGMVTKVRAATLAARSGADTLIVGGRIENVLTRLRAGEVLGTLLLADKEPVVARKQWIAGHLQTHGELVLDDGAIKALRDGGRSLLPIGVVAANGRFSRGQVVACRNQQGELVAKGLVNYSRDEALKILRTPTSGLEQALGFVAEPEMIHRDNLVVL</sequence>
<dbReference type="CDD" id="cd04242">
    <property type="entry name" value="AAK_G5K_ProB"/>
    <property type="match status" value="1"/>
</dbReference>